<protein>
    <submittedName>
        <fullName evidence="3">Uncharacterized protein</fullName>
    </submittedName>
</protein>
<feature type="compositionally biased region" description="Polar residues" evidence="2">
    <location>
        <begin position="9"/>
        <end position="53"/>
    </location>
</feature>
<evidence type="ECO:0000256" key="1">
    <source>
        <dbReference type="SAM" id="Coils"/>
    </source>
</evidence>
<dbReference type="AlphaFoldDB" id="A0AAD7EIK4"/>
<keyword evidence="1" id="KW-0175">Coiled coil</keyword>
<feature type="coiled-coil region" evidence="1">
    <location>
        <begin position="169"/>
        <end position="196"/>
    </location>
</feature>
<proteinExistence type="predicted"/>
<name>A0AAD7EIK4_9AGAR</name>
<sequence length="263" mass="27573">MATDGFNRRTPQQGQYAPQPQHPIFSSSFDVGGQQSTTSSGVYETSGSRATFQSLSGGGFGGGGAFPRGPSRGPGPGSGGPAGPPRGPPGRTPGPGDGRDGSDDGLDFGPGSVIPRGPGGPGEGRIDLIDFLTSQLLKLTVIAQPDLKSLLMHPALRRLIMDIALQASQLATTEALAQMQEEMRRMQEKMQSRMDESMRVNITKTMEIELNPLARNSAAYSLGELTRMKRKQIVAYNGFAPAIGAPEIPGPHGSGMPDDDGVD</sequence>
<dbReference type="Proteomes" id="UP001218218">
    <property type="component" value="Unassembled WGS sequence"/>
</dbReference>
<feature type="compositionally biased region" description="Gly residues" evidence="2">
    <location>
        <begin position="56"/>
        <end position="81"/>
    </location>
</feature>
<keyword evidence="4" id="KW-1185">Reference proteome</keyword>
<organism evidence="3 4">
    <name type="scientific">Mycena albidolilacea</name>
    <dbReference type="NCBI Taxonomy" id="1033008"/>
    <lineage>
        <taxon>Eukaryota</taxon>
        <taxon>Fungi</taxon>
        <taxon>Dikarya</taxon>
        <taxon>Basidiomycota</taxon>
        <taxon>Agaricomycotina</taxon>
        <taxon>Agaricomycetes</taxon>
        <taxon>Agaricomycetidae</taxon>
        <taxon>Agaricales</taxon>
        <taxon>Marasmiineae</taxon>
        <taxon>Mycenaceae</taxon>
        <taxon>Mycena</taxon>
    </lineage>
</organism>
<evidence type="ECO:0000256" key="2">
    <source>
        <dbReference type="SAM" id="MobiDB-lite"/>
    </source>
</evidence>
<feature type="compositionally biased region" description="Pro residues" evidence="2">
    <location>
        <begin position="82"/>
        <end position="92"/>
    </location>
</feature>
<comment type="caution">
    <text evidence="3">The sequence shown here is derived from an EMBL/GenBank/DDBJ whole genome shotgun (WGS) entry which is preliminary data.</text>
</comment>
<accession>A0AAD7EIK4</accession>
<evidence type="ECO:0000313" key="3">
    <source>
        <dbReference type="EMBL" id="KAJ7325431.1"/>
    </source>
</evidence>
<evidence type="ECO:0000313" key="4">
    <source>
        <dbReference type="Proteomes" id="UP001218218"/>
    </source>
</evidence>
<dbReference type="EMBL" id="JARIHO010000044">
    <property type="protein sequence ID" value="KAJ7325431.1"/>
    <property type="molecule type" value="Genomic_DNA"/>
</dbReference>
<reference evidence="3" key="1">
    <citation type="submission" date="2023-03" db="EMBL/GenBank/DDBJ databases">
        <title>Massive genome expansion in bonnet fungi (Mycena s.s.) driven by repeated elements and novel gene families across ecological guilds.</title>
        <authorList>
            <consortium name="Lawrence Berkeley National Laboratory"/>
            <person name="Harder C.B."/>
            <person name="Miyauchi S."/>
            <person name="Viragh M."/>
            <person name="Kuo A."/>
            <person name="Thoen E."/>
            <person name="Andreopoulos B."/>
            <person name="Lu D."/>
            <person name="Skrede I."/>
            <person name="Drula E."/>
            <person name="Henrissat B."/>
            <person name="Morin E."/>
            <person name="Kohler A."/>
            <person name="Barry K."/>
            <person name="LaButti K."/>
            <person name="Morin E."/>
            <person name="Salamov A."/>
            <person name="Lipzen A."/>
            <person name="Mereny Z."/>
            <person name="Hegedus B."/>
            <person name="Baldrian P."/>
            <person name="Stursova M."/>
            <person name="Weitz H."/>
            <person name="Taylor A."/>
            <person name="Grigoriev I.V."/>
            <person name="Nagy L.G."/>
            <person name="Martin F."/>
            <person name="Kauserud H."/>
        </authorList>
    </citation>
    <scope>NUCLEOTIDE SEQUENCE</scope>
    <source>
        <strain evidence="3">CBHHK002</strain>
    </source>
</reference>
<gene>
    <name evidence="3" type="ORF">DFH08DRAFT_1028206</name>
</gene>
<feature type="region of interest" description="Disordered" evidence="2">
    <location>
        <begin position="1"/>
        <end position="121"/>
    </location>
</feature>